<accession>A0A1V8NU22</accession>
<dbReference type="AlphaFoldDB" id="A0A1V8NU22"/>
<name>A0A1V8NU22_CITBR</name>
<comment type="caution">
    <text evidence="1">The sequence shown here is derived from an EMBL/GenBank/DDBJ whole genome shotgun (WGS) entry which is preliminary data.</text>
</comment>
<proteinExistence type="predicted"/>
<reference evidence="1 2" key="1">
    <citation type="submission" date="2017-03" db="EMBL/GenBank/DDBJ databases">
        <authorList>
            <person name="Afonso C.L."/>
            <person name="Miller P.J."/>
            <person name="Scott M.A."/>
            <person name="Spackman E."/>
            <person name="Goraichik I."/>
            <person name="Dimitrov K.M."/>
            <person name="Suarez D.L."/>
            <person name="Swayne D.E."/>
        </authorList>
    </citation>
    <scope>NUCLEOTIDE SEQUENCE [LARGE SCALE GENOMIC DNA]</scope>
    <source>
        <strain evidence="1 2">ATCC 51113</strain>
    </source>
</reference>
<dbReference type="EMBL" id="NAEW01000015">
    <property type="protein sequence ID" value="OQM39932.1"/>
    <property type="molecule type" value="Genomic_DNA"/>
</dbReference>
<evidence type="ECO:0000313" key="1">
    <source>
        <dbReference type="EMBL" id="OQM39932.1"/>
    </source>
</evidence>
<protein>
    <submittedName>
        <fullName evidence="1">Uncharacterized protein</fullName>
    </submittedName>
</protein>
<dbReference type="Proteomes" id="UP000192573">
    <property type="component" value="Unassembled WGS sequence"/>
</dbReference>
<sequence>MKTMNQVSLSRKWMLFFLVLLSPEILAADNLNFNYKRAGTLSLEPKLGLQARGCHSKADPIEIRVHFNKITATTEGTGSLNVTLTIDGDDYIKNYAPFKSASGKSRATDADFRVPWSVHAKGNISGEHNGKRYVAGTPESWNYPFCFSDKYLYHDNTPDNQTGTYFPIYQPPVPNYPFGTNYDAYWWHEGCFNTPMIPNDRYVWGGFPGAVPMPPNVRKEYEERGSSALTDQVFFVSHTPATPGHYEFGTQPFNESVDHTYQDKHFVYPLLTGSESSVASSIHGGDFVLTLSNRNITSLSLKITNKGASETWVWKAANDDAYKNRLYLNHGSSLGMKPLASDNSDPYFVNNFYKENRYFKGSLAAGTFLTKAYTDYINNIIPLTLPPTSDGEINLVNTDGLTFTIGQKSGTQGFGSLTFSAYGQPLKFAPIYINGKEAASAMQLRNACY</sequence>
<gene>
    <name evidence="1" type="ORF">BZK42_21985</name>
</gene>
<evidence type="ECO:0000313" key="2">
    <source>
        <dbReference type="Proteomes" id="UP000192573"/>
    </source>
</evidence>
<organism evidence="1 2">
    <name type="scientific">Citrobacter braakii</name>
    <dbReference type="NCBI Taxonomy" id="57706"/>
    <lineage>
        <taxon>Bacteria</taxon>
        <taxon>Pseudomonadati</taxon>
        <taxon>Pseudomonadota</taxon>
        <taxon>Gammaproteobacteria</taxon>
        <taxon>Enterobacterales</taxon>
        <taxon>Enterobacteriaceae</taxon>
        <taxon>Citrobacter</taxon>
        <taxon>Citrobacter freundii complex</taxon>
    </lineage>
</organism>
<dbReference type="RefSeq" id="WP_080860184.1">
    <property type="nucleotide sequence ID" value="NZ_CP077405.1"/>
</dbReference>